<proteinExistence type="inferred from homology"/>
<dbReference type="Pfam" id="PF00560">
    <property type="entry name" value="LRR_1"/>
    <property type="match status" value="7"/>
</dbReference>
<dbReference type="Gene3D" id="3.80.10.10">
    <property type="entry name" value="Ribonuclease Inhibitor"/>
    <property type="match status" value="6"/>
</dbReference>
<dbReference type="InterPro" id="IPR032675">
    <property type="entry name" value="LRR_dom_sf"/>
</dbReference>
<dbReference type="Proteomes" id="UP000694853">
    <property type="component" value="Unplaced"/>
</dbReference>
<dbReference type="PANTHER" id="PTHR48052:SF8">
    <property type="entry name" value="LRR RECEPTOR-LIKE SERINE_THREONINE-PROTEIN KINASE FLS2"/>
    <property type="match status" value="1"/>
</dbReference>
<dbReference type="FunFam" id="3.80.10.10:FF:000111">
    <property type="entry name" value="LRR receptor-like serine/threonine-protein kinase ERECTA"/>
    <property type="match status" value="1"/>
</dbReference>
<protein>
    <submittedName>
        <fullName evidence="17">Receptor-like protein EIX1</fullName>
    </submittedName>
</protein>
<dbReference type="OrthoDB" id="1060944at2759"/>
<evidence type="ECO:0000256" key="1">
    <source>
        <dbReference type="ARBA" id="ARBA00004251"/>
    </source>
</evidence>
<dbReference type="PANTHER" id="PTHR48052">
    <property type="entry name" value="UNNAMED PRODUCT"/>
    <property type="match status" value="1"/>
</dbReference>
<dbReference type="SMART" id="SM00369">
    <property type="entry name" value="LRR_TYP"/>
    <property type="match status" value="19"/>
</dbReference>
<dbReference type="GeneID" id="113871810"/>
<dbReference type="SMART" id="SM00365">
    <property type="entry name" value="LRR_SD22"/>
    <property type="match status" value="11"/>
</dbReference>
<evidence type="ECO:0000256" key="13">
    <source>
        <dbReference type="SAM" id="SignalP"/>
    </source>
</evidence>
<dbReference type="FunFam" id="3.80.10.10:FF:000383">
    <property type="entry name" value="Leucine-rich repeat receptor protein kinase EMS1"/>
    <property type="match status" value="1"/>
</dbReference>
<accession>A0A8B8M7Q6</accession>
<evidence type="ECO:0000256" key="7">
    <source>
        <dbReference type="ARBA" id="ARBA00022737"/>
    </source>
</evidence>
<organism evidence="16 17">
    <name type="scientific">Abrus precatorius</name>
    <name type="common">Indian licorice</name>
    <name type="synonym">Glycine abrus</name>
    <dbReference type="NCBI Taxonomy" id="3816"/>
    <lineage>
        <taxon>Eukaryota</taxon>
        <taxon>Viridiplantae</taxon>
        <taxon>Streptophyta</taxon>
        <taxon>Embryophyta</taxon>
        <taxon>Tracheophyta</taxon>
        <taxon>Spermatophyta</taxon>
        <taxon>Magnoliopsida</taxon>
        <taxon>eudicotyledons</taxon>
        <taxon>Gunneridae</taxon>
        <taxon>Pentapetalae</taxon>
        <taxon>rosids</taxon>
        <taxon>fabids</taxon>
        <taxon>Fabales</taxon>
        <taxon>Fabaceae</taxon>
        <taxon>Papilionoideae</taxon>
        <taxon>50 kb inversion clade</taxon>
        <taxon>NPAAA clade</taxon>
        <taxon>indigoferoid/millettioid clade</taxon>
        <taxon>Abreae</taxon>
        <taxon>Abrus</taxon>
    </lineage>
</organism>
<dbReference type="PRINTS" id="PR00019">
    <property type="entry name" value="LEURICHRPT"/>
</dbReference>
<keyword evidence="16" id="KW-1185">Reference proteome</keyword>
<dbReference type="Pfam" id="PF23598">
    <property type="entry name" value="LRR_14"/>
    <property type="match status" value="1"/>
</dbReference>
<keyword evidence="4" id="KW-0433">Leucine-rich repeat</keyword>
<comment type="similarity">
    <text evidence="2">Belongs to the RLP family.</text>
</comment>
<dbReference type="PROSITE" id="PS51450">
    <property type="entry name" value="LRR"/>
    <property type="match status" value="2"/>
</dbReference>
<reference evidence="17" key="2">
    <citation type="submission" date="2025-08" db="UniProtKB">
        <authorList>
            <consortium name="RefSeq"/>
        </authorList>
    </citation>
    <scope>IDENTIFICATION</scope>
    <source>
        <tissue evidence="17">Young leaves</tissue>
    </source>
</reference>
<feature type="domain" description="Disease resistance R13L4/SHOC-2-like LRR" evidence="15">
    <location>
        <begin position="310"/>
        <end position="503"/>
    </location>
</feature>
<dbReference type="FunFam" id="3.80.10.10:FF:000095">
    <property type="entry name" value="LRR receptor-like serine/threonine-protein kinase GSO1"/>
    <property type="match status" value="2"/>
</dbReference>
<evidence type="ECO:0000256" key="9">
    <source>
        <dbReference type="ARBA" id="ARBA00023136"/>
    </source>
</evidence>
<keyword evidence="6 13" id="KW-0732">Signal</keyword>
<comment type="subcellular location">
    <subcellularLocation>
        <location evidence="1">Cell membrane</location>
        <topology evidence="1">Single-pass type I membrane protein</topology>
    </subcellularLocation>
</comment>
<dbReference type="Pfam" id="PF08263">
    <property type="entry name" value="LRRNT_2"/>
    <property type="match status" value="1"/>
</dbReference>
<dbReference type="InterPro" id="IPR055414">
    <property type="entry name" value="LRR_R13L4/SHOC2-like"/>
</dbReference>
<evidence type="ECO:0000256" key="12">
    <source>
        <dbReference type="SAM" id="Phobius"/>
    </source>
</evidence>
<keyword evidence="8 12" id="KW-1133">Transmembrane helix</keyword>
<feature type="chain" id="PRO_5034311448" evidence="13">
    <location>
        <begin position="25"/>
        <end position="1060"/>
    </location>
</feature>
<evidence type="ECO:0000256" key="11">
    <source>
        <dbReference type="ARBA" id="ARBA00023180"/>
    </source>
</evidence>
<keyword evidence="3" id="KW-1003">Cell membrane</keyword>
<evidence type="ECO:0000259" key="15">
    <source>
        <dbReference type="Pfam" id="PF23598"/>
    </source>
</evidence>
<reference evidence="16" key="1">
    <citation type="journal article" date="2019" name="Toxins">
        <title>Detection of Abrin-Like and Prepropulchellin-Like Toxin Genes and Transcripts Using Whole Genome Sequencing and Full-Length Transcript Sequencing of Abrus precatorius.</title>
        <authorList>
            <person name="Hovde B.T."/>
            <person name="Daligault H.E."/>
            <person name="Hanschen E.R."/>
            <person name="Kunde Y.A."/>
            <person name="Johnson M.B."/>
            <person name="Starkenburg S.R."/>
            <person name="Johnson S.L."/>
        </authorList>
    </citation>
    <scope>NUCLEOTIDE SEQUENCE [LARGE SCALE GENOMIC DNA]</scope>
</reference>
<keyword evidence="9 12" id="KW-0472">Membrane</keyword>
<keyword evidence="11" id="KW-0325">Glycoprotein</keyword>
<dbReference type="SUPFAM" id="SSF52047">
    <property type="entry name" value="RNI-like"/>
    <property type="match status" value="2"/>
</dbReference>
<feature type="signal peptide" evidence="13">
    <location>
        <begin position="1"/>
        <end position="24"/>
    </location>
</feature>
<dbReference type="Pfam" id="PF13855">
    <property type="entry name" value="LRR_8"/>
    <property type="match status" value="4"/>
</dbReference>
<dbReference type="InterPro" id="IPR013210">
    <property type="entry name" value="LRR_N_plant-typ"/>
</dbReference>
<keyword evidence="5 12" id="KW-0812">Transmembrane</keyword>
<evidence type="ECO:0000313" key="16">
    <source>
        <dbReference type="Proteomes" id="UP000694853"/>
    </source>
</evidence>
<dbReference type="GO" id="GO:0005886">
    <property type="term" value="C:plasma membrane"/>
    <property type="evidence" value="ECO:0007669"/>
    <property type="project" value="UniProtKB-SubCell"/>
</dbReference>
<name>A0A8B8M7Q6_ABRPR</name>
<evidence type="ECO:0000313" key="17">
    <source>
        <dbReference type="RefSeq" id="XP_027364711.1"/>
    </source>
</evidence>
<dbReference type="SUPFAM" id="SSF52058">
    <property type="entry name" value="L domain-like"/>
    <property type="match status" value="1"/>
</dbReference>
<evidence type="ECO:0000256" key="3">
    <source>
        <dbReference type="ARBA" id="ARBA00022475"/>
    </source>
</evidence>
<evidence type="ECO:0000256" key="2">
    <source>
        <dbReference type="ARBA" id="ARBA00009592"/>
    </source>
</evidence>
<feature type="transmembrane region" description="Helical" evidence="12">
    <location>
        <begin position="995"/>
        <end position="1018"/>
    </location>
</feature>
<keyword evidence="10" id="KW-0675">Receptor</keyword>
<dbReference type="InterPro" id="IPR001611">
    <property type="entry name" value="Leu-rich_rpt"/>
</dbReference>
<dbReference type="KEGG" id="aprc:113871810"/>
<dbReference type="AlphaFoldDB" id="A0A8B8M7Q6"/>
<sequence>MGRYLSAISSVFLLLIEIAQICLSAKSTVPCIERERQALLKFKASLQDPTNRLSSWKGIHCCRWEGIGCDNVTGHVVKLDLSNSCTIRQMTDELGCDVGENSLKAPNINPSLSQLEYLTYLDLSNNDFQFSPIPMFIGSMQQLTYLALSSANLGGRIPKNFGNLTNLHLLDLSLNYDDTDSTLYTADIDWISKLRSLETLNMTMVVFRKANNLFKVLNILPSLLHISLSFCGLDNSLIPHSAFQNLTSLVYLDLSWNSLHSPISDAFRNLTYLETLELSRNNITSIPSWFNNFKKLSFLDLSSNVLHGAIPDAFKNMSSLVRLDLVGNSINSVPSWFGNLKLVRLDLSRNDLDGPIPEAFRNMTSIESLTLDGNRFTSVPSWFTELKTLVYLDLSSNKLTPIKCSLSSILINMCHLKSLSFSDNKLRGEPIGSYELSACIRYDLETLDLSHNDFSDRLPTWLGRLENLEDLYLESNFFYGSIPLSLGKLSNLRRMSLSNNKLEGPLSNDIGQLVNLTYLDLSFNNFHGELPRGLGELVNLQVFDLSNNSFNGSISQVLGQLVNLEKLDLSRNKLHGSIPDYFSQLVKLRELDLSSNNLDGTISLGKNLSSSMLQLSEFDLSNNQLSGPLPKNIGYMMPRLINLHLENNLINGSIPNSLCQNKLFTLDLSKNRFSGEIPNCWRDHKNWDKINLSFNRLSGSFPSSFESLSSLLWLHLNSNNLQGELPTSLSFLKQLLILDLGENQFSGSIPSSWTTNTFPSLHILRLRQNMLSGSIPSQLCQLTSLKILDLSCNNLSGSIPWCIGNLRGMIRDKSNTELTTPAMPPTSASFGWYTEDVKQIMKGTEFDYVKILKLVVNLDLSENNLDGSIPNGITSLTGLIGLNLTNNNLNGEIPTMIGNMKSLESLDMSHNHLSGTIPNSISALTTLSHLNLSHNNLSGPIPKDKQFSTLDDPSIYAENPYLCGSPLPNKCLGDELHPGAGNEDDNDSKDKVEKIWFFFIIAVGFATGFWGVIAVLLLKKSFRFAYFKWVDEKADDIYVAMVIKMARLKKLMPMKNRIRG</sequence>
<gene>
    <name evidence="17" type="primary">LOC113871810</name>
</gene>
<feature type="domain" description="Leucine-rich repeat-containing N-terminal plant-type" evidence="14">
    <location>
        <begin position="34"/>
        <end position="70"/>
    </location>
</feature>
<evidence type="ECO:0000256" key="6">
    <source>
        <dbReference type="ARBA" id="ARBA00022729"/>
    </source>
</evidence>
<dbReference type="InterPro" id="IPR003591">
    <property type="entry name" value="Leu-rich_rpt_typical-subtyp"/>
</dbReference>
<keyword evidence="7" id="KW-0677">Repeat</keyword>
<evidence type="ECO:0000256" key="4">
    <source>
        <dbReference type="ARBA" id="ARBA00022614"/>
    </source>
</evidence>
<evidence type="ECO:0000256" key="8">
    <source>
        <dbReference type="ARBA" id="ARBA00022989"/>
    </source>
</evidence>
<dbReference type="RefSeq" id="XP_027364711.1">
    <property type="nucleotide sequence ID" value="XM_027508910.1"/>
</dbReference>
<evidence type="ECO:0000259" key="14">
    <source>
        <dbReference type="Pfam" id="PF08263"/>
    </source>
</evidence>
<evidence type="ECO:0000256" key="10">
    <source>
        <dbReference type="ARBA" id="ARBA00023170"/>
    </source>
</evidence>
<evidence type="ECO:0000256" key="5">
    <source>
        <dbReference type="ARBA" id="ARBA00022692"/>
    </source>
</evidence>